<protein>
    <submittedName>
        <fullName evidence="2">Uncharacterized protein</fullName>
    </submittedName>
</protein>
<evidence type="ECO:0000256" key="1">
    <source>
        <dbReference type="SAM" id="Phobius"/>
    </source>
</evidence>
<dbReference type="Pfam" id="PF23858">
    <property type="entry name" value="DUF7220"/>
    <property type="match status" value="1"/>
</dbReference>
<dbReference type="InterPro" id="IPR055644">
    <property type="entry name" value="DUF7220"/>
</dbReference>
<dbReference type="AlphaFoldDB" id="A0A6S6Y3I7"/>
<keyword evidence="1" id="KW-0812">Transmembrane</keyword>
<proteinExistence type="predicted"/>
<dbReference type="RefSeq" id="WP_197970669.1">
    <property type="nucleotide sequence ID" value="NZ_LR778301.1"/>
</dbReference>
<dbReference type="KEGG" id="doe:DENOEST_3973"/>
<evidence type="ECO:0000313" key="3">
    <source>
        <dbReference type="Proteomes" id="UP000515733"/>
    </source>
</evidence>
<reference evidence="2 3" key="1">
    <citation type="submission" date="2020-03" db="EMBL/GenBank/DDBJ databases">
        <authorList>
            <consortium name="Genoscope - CEA"/>
            <person name="William W."/>
        </authorList>
    </citation>
    <scope>NUCLEOTIDE SEQUENCE [LARGE SCALE GENOMIC DNA]</scope>
    <source>
        <strain evidence="3">DSM 16959</strain>
    </source>
</reference>
<gene>
    <name evidence="2" type="ORF">DENOEST_3973</name>
</gene>
<name>A0A6S6Y3I7_9PROT</name>
<organism evidence="2 3">
    <name type="scientific">Denitratisoma oestradiolicum</name>
    <dbReference type="NCBI Taxonomy" id="311182"/>
    <lineage>
        <taxon>Bacteria</taxon>
        <taxon>Pseudomonadati</taxon>
        <taxon>Pseudomonadota</taxon>
        <taxon>Betaproteobacteria</taxon>
        <taxon>Nitrosomonadales</taxon>
        <taxon>Sterolibacteriaceae</taxon>
        <taxon>Denitratisoma</taxon>
    </lineage>
</organism>
<evidence type="ECO:0000313" key="2">
    <source>
        <dbReference type="EMBL" id="CAB1371127.1"/>
    </source>
</evidence>
<feature type="transmembrane region" description="Helical" evidence="1">
    <location>
        <begin position="16"/>
        <end position="34"/>
    </location>
</feature>
<keyword evidence="1" id="KW-1133">Transmembrane helix</keyword>
<sequence length="51" mass="5639">MGGFPLFGLHATLQENLLIGLIFTAVSLVRSYVLRRAFEAFRIRQLSGNSG</sequence>
<dbReference type="EMBL" id="LR778301">
    <property type="protein sequence ID" value="CAB1371127.1"/>
    <property type="molecule type" value="Genomic_DNA"/>
</dbReference>
<accession>A0A6S6Y3I7</accession>
<dbReference type="Proteomes" id="UP000515733">
    <property type="component" value="Chromosome"/>
</dbReference>
<keyword evidence="3" id="KW-1185">Reference proteome</keyword>
<keyword evidence="1" id="KW-0472">Membrane</keyword>